<evidence type="ECO:0000256" key="2">
    <source>
        <dbReference type="SAM" id="MobiDB-lite"/>
    </source>
</evidence>
<feature type="domain" description="Chitin-binding type-4" evidence="3">
    <location>
        <begin position="35"/>
        <end position="152"/>
    </location>
</feature>
<dbReference type="Pfam" id="PF03067">
    <property type="entry name" value="LPMO_10"/>
    <property type="match status" value="1"/>
</dbReference>
<feature type="region of interest" description="Disordered" evidence="2">
    <location>
        <begin position="1"/>
        <end position="32"/>
    </location>
</feature>
<dbReference type="OrthoDB" id="64893at2759"/>
<comment type="caution">
    <text evidence="4">The sequence shown here is derived from an EMBL/GenBank/DDBJ whole genome shotgun (WGS) entry which is preliminary data.</text>
</comment>
<proteinExistence type="predicted"/>
<feature type="region of interest" description="Disordered" evidence="2">
    <location>
        <begin position="425"/>
        <end position="477"/>
    </location>
</feature>
<feature type="region of interest" description="Disordered" evidence="2">
    <location>
        <begin position="380"/>
        <end position="405"/>
    </location>
</feature>
<evidence type="ECO:0000259" key="3">
    <source>
        <dbReference type="Pfam" id="PF03067"/>
    </source>
</evidence>
<organism evidence="4">
    <name type="scientific">Hyalella azteca</name>
    <name type="common">Amphipod</name>
    <dbReference type="NCBI Taxonomy" id="294128"/>
    <lineage>
        <taxon>Eukaryota</taxon>
        <taxon>Metazoa</taxon>
        <taxon>Ecdysozoa</taxon>
        <taxon>Arthropoda</taxon>
        <taxon>Crustacea</taxon>
        <taxon>Multicrustacea</taxon>
        <taxon>Malacostraca</taxon>
        <taxon>Eumalacostraca</taxon>
        <taxon>Peracarida</taxon>
        <taxon>Amphipoda</taxon>
        <taxon>Senticaudata</taxon>
        <taxon>Talitrida</taxon>
        <taxon>Talitroidea</taxon>
        <taxon>Hyalellidae</taxon>
        <taxon>Hyalella</taxon>
    </lineage>
</organism>
<evidence type="ECO:0000256" key="1">
    <source>
        <dbReference type="SAM" id="Coils"/>
    </source>
</evidence>
<feature type="compositionally biased region" description="Polar residues" evidence="2">
    <location>
        <begin position="279"/>
        <end position="288"/>
    </location>
</feature>
<dbReference type="EMBL" id="JQDR03017195">
    <property type="protein sequence ID" value="KAA0184124.1"/>
    <property type="molecule type" value="Genomic_DNA"/>
</dbReference>
<gene>
    <name evidence="4" type="ORF">HAZT_HAZT010349</name>
</gene>
<accession>A0A6A0GPR5</accession>
<name>A0A6A0GPR5_HYAAZ</name>
<evidence type="ECO:0000313" key="4">
    <source>
        <dbReference type="EMBL" id="KAA0184124.1"/>
    </source>
</evidence>
<feature type="compositionally biased region" description="Polar residues" evidence="2">
    <location>
        <begin position="394"/>
        <end position="405"/>
    </location>
</feature>
<feature type="region of interest" description="Disordered" evidence="2">
    <location>
        <begin position="263"/>
        <end position="288"/>
    </location>
</feature>
<keyword evidence="1" id="KW-0175">Coiled coil</keyword>
<protein>
    <recommendedName>
        <fullName evidence="3">Chitin-binding type-4 domain-containing protein</fullName>
    </recommendedName>
</protein>
<feature type="compositionally biased region" description="Basic and acidic residues" evidence="2">
    <location>
        <begin position="428"/>
        <end position="437"/>
    </location>
</feature>
<dbReference type="Proteomes" id="UP000711488">
    <property type="component" value="Unassembled WGS sequence"/>
</dbReference>
<feature type="coiled-coil region" evidence="1">
    <location>
        <begin position="208"/>
        <end position="235"/>
    </location>
</feature>
<sequence>MRLEGSLGPGPSAESTGRDRWDAGSTGRDSTSDHNDALIQQIITAVVHLTANHFGWFEFRLCPTNNPNEYAKQSCLNQNILELADSPGTRFVIEDQSQVLFRVRLKLPRGLKCSHCVLQWHYTSGNNWGFCKDGNDMMGCGKQEIFRGCSDVAIFDQSDSTYYKHLNLTKDFDFTPIINLQDGTYMRKHQSGEEILAVKGQPAPESNSDENQNEILDKESRVENAKDDLSQLDVDGDGVINIDGNLLSLDALKNHLMSSGLLTESPGANSHNEQEDSELQSGFQKHTSSNDAANAHFISTTDQTRLLEAVKSMFSASQATTPSPATQLHRIESQDNTVSIPNIIVSPQSNEMVSFGFRRKPTSPDDHTFPAGIFSTITETATKSSRKAKPMPQARQSRPRTATPQTLLDVQATIRTLAAQTQLFSKLNPDDKSREPKPLSSLSTDESIASHTVWKSKPKSSSVRMSKIETSPVRHERPNSLVTRAPLTDLTRHRDLPEPNLSSASRTPFSAIASQALFSQVPDMAGAMAFQVPLSKLRDTATLDRLLELKMSLLPEDERQAHLDPVLLIIM</sequence>
<reference evidence="4" key="3">
    <citation type="submission" date="2019-06" db="EMBL/GenBank/DDBJ databases">
        <authorList>
            <person name="Poynton C."/>
            <person name="Hasenbein S."/>
            <person name="Benoit J.B."/>
            <person name="Sepulveda M.S."/>
            <person name="Poelchau M.F."/>
            <person name="Murali S.C."/>
            <person name="Chen S."/>
            <person name="Glastad K.M."/>
            <person name="Werren J.H."/>
            <person name="Vineis J.H."/>
            <person name="Bowen J.L."/>
            <person name="Friedrich M."/>
            <person name="Jones J."/>
            <person name="Robertson H.M."/>
            <person name="Feyereisen R."/>
            <person name="Mechler-Hickson A."/>
            <person name="Mathers N."/>
            <person name="Lee C.E."/>
            <person name="Colbourne J.K."/>
            <person name="Biales A."/>
            <person name="Johnston J.S."/>
            <person name="Wellborn G.A."/>
            <person name="Rosendale A.J."/>
            <person name="Cridge A.G."/>
            <person name="Munoz-Torres M.C."/>
            <person name="Bain P.A."/>
            <person name="Manny A.R."/>
            <person name="Major K.M."/>
            <person name="Lambert F.N."/>
            <person name="Vulpe C.D."/>
            <person name="Tuck P."/>
            <person name="Blalock B.J."/>
            <person name="Lin Y.-Y."/>
            <person name="Smith M.E."/>
            <person name="Ochoa-Acuna H."/>
            <person name="Chen M.-J.M."/>
            <person name="Childers C.P."/>
            <person name="Qu J."/>
            <person name="Dugan S."/>
            <person name="Lee S.L."/>
            <person name="Chao H."/>
            <person name="Dinh H."/>
            <person name="Han Y."/>
            <person name="Doddapaneni H."/>
            <person name="Worley K.C."/>
            <person name="Muzny D.M."/>
            <person name="Gibbs R.A."/>
            <person name="Richards S."/>
        </authorList>
    </citation>
    <scope>NUCLEOTIDE SEQUENCE</scope>
    <source>
        <strain evidence="4">HAZT.00-mixed</strain>
        <tissue evidence="4">Whole organism</tissue>
    </source>
</reference>
<dbReference type="InterPro" id="IPR004302">
    <property type="entry name" value="Cellulose/chitin-bd_N"/>
</dbReference>
<dbReference type="AlphaFoldDB" id="A0A6A0GPR5"/>
<reference evidence="4" key="1">
    <citation type="submission" date="2014-08" db="EMBL/GenBank/DDBJ databases">
        <authorList>
            <person name="Murali S."/>
            <person name="Richards S."/>
            <person name="Bandaranaike D."/>
            <person name="Bellair M."/>
            <person name="Blankenburg K."/>
            <person name="Chao H."/>
            <person name="Dinh H."/>
            <person name="Doddapaneni H."/>
            <person name="Dugan-Rocha S."/>
            <person name="Elkadiri S."/>
            <person name="Gnanaolivu R."/>
            <person name="Hughes D."/>
            <person name="Lee S."/>
            <person name="Li M."/>
            <person name="Ming W."/>
            <person name="Munidasa M."/>
            <person name="Muniz J."/>
            <person name="Nguyen L."/>
            <person name="Osuji N."/>
            <person name="Pu L.-L."/>
            <person name="Puazo M."/>
            <person name="Skinner E."/>
            <person name="Qu C."/>
            <person name="Quiroz J."/>
            <person name="Raj R."/>
            <person name="Weissenberger G."/>
            <person name="Xin Y."/>
            <person name="Zou X."/>
            <person name="Han Y."/>
            <person name="Worley K."/>
            <person name="Muzny D."/>
            <person name="Gibbs R."/>
        </authorList>
    </citation>
    <scope>NUCLEOTIDE SEQUENCE</scope>
    <source>
        <strain evidence="4">HAZT.00-mixed</strain>
        <tissue evidence="4">Whole organism</tissue>
    </source>
</reference>
<reference evidence="4" key="2">
    <citation type="journal article" date="2018" name="Environ. Sci. Technol.">
        <title>The Toxicogenome of Hyalella azteca: A Model for Sediment Ecotoxicology and Evolutionary Toxicology.</title>
        <authorList>
            <person name="Poynton H.C."/>
            <person name="Hasenbein S."/>
            <person name="Benoit J.B."/>
            <person name="Sepulveda M.S."/>
            <person name="Poelchau M.F."/>
            <person name="Hughes D.S.T."/>
            <person name="Murali S.C."/>
            <person name="Chen S."/>
            <person name="Glastad K.M."/>
            <person name="Goodisman M.A.D."/>
            <person name="Werren J.H."/>
            <person name="Vineis J.H."/>
            <person name="Bowen J.L."/>
            <person name="Friedrich M."/>
            <person name="Jones J."/>
            <person name="Robertson H.M."/>
            <person name="Feyereisen R."/>
            <person name="Mechler-Hickson A."/>
            <person name="Mathers N."/>
            <person name="Lee C.E."/>
            <person name="Colbourne J.K."/>
            <person name="Biales A."/>
            <person name="Johnston J.S."/>
            <person name="Wellborn G.A."/>
            <person name="Rosendale A.J."/>
            <person name="Cridge A.G."/>
            <person name="Munoz-Torres M.C."/>
            <person name="Bain P.A."/>
            <person name="Manny A.R."/>
            <person name="Major K.M."/>
            <person name="Lambert F.N."/>
            <person name="Vulpe C.D."/>
            <person name="Tuck P."/>
            <person name="Blalock B.J."/>
            <person name="Lin Y.Y."/>
            <person name="Smith M.E."/>
            <person name="Ochoa-Acuna H."/>
            <person name="Chen M.M."/>
            <person name="Childers C.P."/>
            <person name="Qu J."/>
            <person name="Dugan S."/>
            <person name="Lee S.L."/>
            <person name="Chao H."/>
            <person name="Dinh H."/>
            <person name="Han Y."/>
            <person name="Doddapaneni H."/>
            <person name="Worley K.C."/>
            <person name="Muzny D.M."/>
            <person name="Gibbs R.A."/>
            <person name="Richards S."/>
        </authorList>
    </citation>
    <scope>NUCLEOTIDE SEQUENCE</scope>
    <source>
        <strain evidence="4">HAZT.00-mixed</strain>
        <tissue evidence="4">Whole organism</tissue>
    </source>
</reference>
<feature type="compositionally biased region" description="Polar residues" evidence="2">
    <location>
        <begin position="440"/>
        <end position="450"/>
    </location>
</feature>